<keyword evidence="5" id="KW-0067">ATP-binding</keyword>
<organism evidence="6 7">
    <name type="scientific">Solanum verrucosum</name>
    <dbReference type="NCBI Taxonomy" id="315347"/>
    <lineage>
        <taxon>Eukaryota</taxon>
        <taxon>Viridiplantae</taxon>
        <taxon>Streptophyta</taxon>
        <taxon>Embryophyta</taxon>
        <taxon>Tracheophyta</taxon>
        <taxon>Spermatophyta</taxon>
        <taxon>Magnoliopsida</taxon>
        <taxon>eudicotyledons</taxon>
        <taxon>Gunneridae</taxon>
        <taxon>Pentapetalae</taxon>
        <taxon>asterids</taxon>
        <taxon>lamiids</taxon>
        <taxon>Solanales</taxon>
        <taxon>Solanaceae</taxon>
        <taxon>Solanoideae</taxon>
        <taxon>Solaneae</taxon>
        <taxon>Solanum</taxon>
    </lineage>
</organism>
<evidence type="ECO:0000256" key="2">
    <source>
        <dbReference type="ARBA" id="ARBA00022679"/>
    </source>
</evidence>
<comment type="similarity">
    <text evidence="1">Belongs to the IPP transferase family.</text>
</comment>
<keyword evidence="4" id="KW-0547">Nucleotide-binding</keyword>
<evidence type="ECO:0000256" key="5">
    <source>
        <dbReference type="ARBA" id="ARBA00022840"/>
    </source>
</evidence>
<dbReference type="PANTHER" id="PTHR11088:SF73">
    <property type="entry name" value="PHOSPHORIBULOKINASE_URIDINE KINASE DOMAIN-CONTAINING PROTEIN"/>
    <property type="match status" value="1"/>
</dbReference>
<dbReference type="GO" id="GO:0005524">
    <property type="term" value="F:ATP binding"/>
    <property type="evidence" value="ECO:0007669"/>
    <property type="project" value="UniProtKB-KW"/>
</dbReference>
<evidence type="ECO:0000313" key="6">
    <source>
        <dbReference type="EMBL" id="WMV07704.1"/>
    </source>
</evidence>
<keyword evidence="3" id="KW-0203">Cytokinin biosynthesis</keyword>
<evidence type="ECO:0000256" key="3">
    <source>
        <dbReference type="ARBA" id="ARBA00022712"/>
    </source>
</evidence>
<evidence type="ECO:0000256" key="1">
    <source>
        <dbReference type="ARBA" id="ARBA00005842"/>
    </source>
</evidence>
<dbReference type="AlphaFoldDB" id="A0AAF0T7J9"/>
<dbReference type="Pfam" id="PF01715">
    <property type="entry name" value="IPPT"/>
    <property type="match status" value="1"/>
</dbReference>
<feature type="non-terminal residue" evidence="6">
    <location>
        <position position="164"/>
    </location>
</feature>
<accession>A0AAF0T7J9</accession>
<reference evidence="6" key="1">
    <citation type="submission" date="2023-08" db="EMBL/GenBank/DDBJ databases">
        <title>A de novo genome assembly of Solanum verrucosum Schlechtendal, a Mexican diploid species geographically isolated from the other diploid A-genome species in potato relatives.</title>
        <authorList>
            <person name="Hosaka K."/>
        </authorList>
    </citation>
    <scope>NUCLEOTIDE SEQUENCE</scope>
    <source>
        <tissue evidence="6">Young leaves</tissue>
    </source>
</reference>
<dbReference type="EMBL" id="CP133612">
    <property type="protein sequence ID" value="WMV07704.1"/>
    <property type="molecule type" value="Genomic_DNA"/>
</dbReference>
<sequence>LGEIEPDSNFTAEDFFLKSIVYREIFLTTQCVPIIVEQSVLNRRVDTRVDEMVNAELVDEVWQIFIQDAYYTKGIRWSIGVPEMARYLREKKYNGVDESKKMILQASISSINRNTCILICNQLDKIQRLINEKMWSGHHIIATDVFKENRKEVVDEEWRNTVLQ</sequence>
<dbReference type="InterPro" id="IPR039657">
    <property type="entry name" value="Dimethylallyltransferase"/>
</dbReference>
<dbReference type="InterPro" id="IPR027417">
    <property type="entry name" value="P-loop_NTPase"/>
</dbReference>
<feature type="non-terminal residue" evidence="6">
    <location>
        <position position="1"/>
    </location>
</feature>
<keyword evidence="7" id="KW-1185">Reference proteome</keyword>
<dbReference type="Gene3D" id="3.40.50.300">
    <property type="entry name" value="P-loop containing nucleotide triphosphate hydrolases"/>
    <property type="match status" value="1"/>
</dbReference>
<dbReference type="Gene3D" id="1.10.287.890">
    <property type="entry name" value="Crystal structure of tRNA isopentenylpyrophosphate transferase (bh2366) domain"/>
    <property type="match status" value="1"/>
</dbReference>
<protein>
    <submittedName>
        <fullName evidence="6">Uncharacterized protein</fullName>
    </submittedName>
</protein>
<gene>
    <name evidence="6" type="ORF">MTR67_001089</name>
</gene>
<name>A0AAF0T7J9_SOLVR</name>
<evidence type="ECO:0000256" key="4">
    <source>
        <dbReference type="ARBA" id="ARBA00022741"/>
    </source>
</evidence>
<proteinExistence type="inferred from homology"/>
<dbReference type="GO" id="GO:0052381">
    <property type="term" value="F:tRNA dimethylallyltransferase activity"/>
    <property type="evidence" value="ECO:0007669"/>
    <property type="project" value="TreeGrafter"/>
</dbReference>
<keyword evidence="2" id="KW-0808">Transferase</keyword>
<dbReference type="GO" id="GO:0009691">
    <property type="term" value="P:cytokinin biosynthetic process"/>
    <property type="evidence" value="ECO:0007669"/>
    <property type="project" value="UniProtKB-KW"/>
</dbReference>
<dbReference type="GO" id="GO:0005739">
    <property type="term" value="C:mitochondrion"/>
    <property type="evidence" value="ECO:0007669"/>
    <property type="project" value="TreeGrafter"/>
</dbReference>
<dbReference type="Proteomes" id="UP001234989">
    <property type="component" value="Chromosome 1"/>
</dbReference>
<dbReference type="GO" id="GO:0006400">
    <property type="term" value="P:tRNA modification"/>
    <property type="evidence" value="ECO:0007669"/>
    <property type="project" value="TreeGrafter"/>
</dbReference>
<dbReference type="PANTHER" id="PTHR11088">
    <property type="entry name" value="TRNA DIMETHYLALLYLTRANSFERASE"/>
    <property type="match status" value="1"/>
</dbReference>
<evidence type="ECO:0000313" key="7">
    <source>
        <dbReference type="Proteomes" id="UP001234989"/>
    </source>
</evidence>